<proteinExistence type="predicted"/>
<sequence length="156" mass="17244">MPVLSNKHRRQAGLPSPASAPLNVVNAGRGRSRGETVGDQGYQRPYDLHGLIPLLAQGDLGEAEFLQRLRRAEGGLLLQGLTLWSTRLASASLLPGIPPLAVFCPQSAKAYPRTTFWRSAEVSAELMLQTDGWSRGLRQPSWWLKPRTPRILVQRL</sequence>
<evidence type="ECO:0000313" key="3">
    <source>
        <dbReference type="Proteomes" id="UP000626109"/>
    </source>
</evidence>
<accession>A0A813JFR8</accession>
<organism evidence="2 3">
    <name type="scientific">Polarella glacialis</name>
    <name type="common">Dinoflagellate</name>
    <dbReference type="NCBI Taxonomy" id="89957"/>
    <lineage>
        <taxon>Eukaryota</taxon>
        <taxon>Sar</taxon>
        <taxon>Alveolata</taxon>
        <taxon>Dinophyceae</taxon>
        <taxon>Suessiales</taxon>
        <taxon>Suessiaceae</taxon>
        <taxon>Polarella</taxon>
    </lineage>
</organism>
<name>A0A813JFR8_POLGL</name>
<evidence type="ECO:0000256" key="1">
    <source>
        <dbReference type="SAM" id="MobiDB-lite"/>
    </source>
</evidence>
<dbReference type="AlphaFoldDB" id="A0A813JFR8"/>
<comment type="caution">
    <text evidence="2">The sequence shown here is derived from an EMBL/GenBank/DDBJ whole genome shotgun (WGS) entry which is preliminary data.</text>
</comment>
<protein>
    <submittedName>
        <fullName evidence="2">Uncharacterized protein</fullName>
    </submittedName>
</protein>
<reference evidence="2" key="1">
    <citation type="submission" date="2021-02" db="EMBL/GenBank/DDBJ databases">
        <authorList>
            <person name="Dougan E. K."/>
            <person name="Rhodes N."/>
            <person name="Thang M."/>
            <person name="Chan C."/>
        </authorList>
    </citation>
    <scope>NUCLEOTIDE SEQUENCE</scope>
</reference>
<dbReference type="Proteomes" id="UP000626109">
    <property type="component" value="Unassembled WGS sequence"/>
</dbReference>
<feature type="compositionally biased region" description="Basic residues" evidence="1">
    <location>
        <begin position="1"/>
        <end position="11"/>
    </location>
</feature>
<gene>
    <name evidence="2" type="ORF">PGLA2088_LOCUS20487</name>
</gene>
<feature type="region of interest" description="Disordered" evidence="1">
    <location>
        <begin position="1"/>
        <end position="39"/>
    </location>
</feature>
<evidence type="ECO:0000313" key="2">
    <source>
        <dbReference type="EMBL" id="CAE8677850.1"/>
    </source>
</evidence>
<dbReference type="EMBL" id="CAJNNW010025634">
    <property type="protein sequence ID" value="CAE8677850.1"/>
    <property type="molecule type" value="Genomic_DNA"/>
</dbReference>